<dbReference type="PANTHER" id="PTHR10039:SF14">
    <property type="entry name" value="NACHT DOMAIN-CONTAINING PROTEIN"/>
    <property type="match status" value="1"/>
</dbReference>
<accession>A0AAD7BB68</accession>
<name>A0AAD7BB68_9AGAR</name>
<evidence type="ECO:0000259" key="2">
    <source>
        <dbReference type="Pfam" id="PF24883"/>
    </source>
</evidence>
<feature type="domain" description="Nephrocystin 3-like N-terminal" evidence="2">
    <location>
        <begin position="123"/>
        <end position="254"/>
    </location>
</feature>
<dbReference type="Proteomes" id="UP001221142">
    <property type="component" value="Unassembled WGS sequence"/>
</dbReference>
<dbReference type="Pfam" id="PF24883">
    <property type="entry name" value="NPHP3_N"/>
    <property type="match status" value="1"/>
</dbReference>
<dbReference type="InterPro" id="IPR027417">
    <property type="entry name" value="P-loop_NTPase"/>
</dbReference>
<keyword evidence="1" id="KW-0677">Repeat</keyword>
<keyword evidence="4" id="KW-1185">Reference proteome</keyword>
<protein>
    <recommendedName>
        <fullName evidence="2">Nephrocystin 3-like N-terminal domain-containing protein</fullName>
    </recommendedName>
</protein>
<gene>
    <name evidence="3" type="ORF">FB45DRAFT_1064193</name>
</gene>
<comment type="caution">
    <text evidence="3">The sequence shown here is derived from an EMBL/GenBank/DDBJ whole genome shotgun (WGS) entry which is preliminary data.</text>
</comment>
<evidence type="ECO:0000256" key="1">
    <source>
        <dbReference type="ARBA" id="ARBA00022737"/>
    </source>
</evidence>
<evidence type="ECO:0000313" key="4">
    <source>
        <dbReference type="Proteomes" id="UP001221142"/>
    </source>
</evidence>
<evidence type="ECO:0000313" key="3">
    <source>
        <dbReference type="EMBL" id="KAJ7616037.1"/>
    </source>
</evidence>
<dbReference type="InterPro" id="IPR056884">
    <property type="entry name" value="NPHP3-like_N"/>
</dbReference>
<dbReference type="SUPFAM" id="SSF52540">
    <property type="entry name" value="P-loop containing nucleoside triphosphate hydrolases"/>
    <property type="match status" value="1"/>
</dbReference>
<sequence>MLSHSSHFQINGGHFHNVVGDVHLHLGDGMGVDGMGVDGDDAGEAQGRNSSGTTMVAEGIRISTPNVNRICSSLDTGIHILHQHVALEASCDSTESFDQPKCHHQTRIEMLDDLFRWAEDVADDCTSVLWLHGPAGAGKSAIMQAIALRLQEAGLLGGSFFFQRGHPTRGNARVLFATLAYQLALQVQDLKPLIAGAVEKDPSLVGSSLAAQLKGLIVSPCLSAAKSAPGRVLLIDGLDECDGTPVQREVLRLVKVEQAFADVEVYLSQEFSRIHEEHRETMVDIPAPWPSFSALNELVTKSSGYFIYAATVIKFIDDRDFRPTDQLDIVLDTSLDCDPSPFEPLDKLYLCILSQVPARSRPGLLSILSVMLKTRWRLPIRHVEQLLELGPGDVRLALRRLGSLLHLGDTRSADWIVTPIHASFGDFLSSRERSGAFYVGGEDCRVDLARSVGKVLQGVPVPEDDYSAWGFTPFWVQYNQLYCPSQL</sequence>
<dbReference type="AlphaFoldDB" id="A0AAD7BB68"/>
<organism evidence="3 4">
    <name type="scientific">Roridomyces roridus</name>
    <dbReference type="NCBI Taxonomy" id="1738132"/>
    <lineage>
        <taxon>Eukaryota</taxon>
        <taxon>Fungi</taxon>
        <taxon>Dikarya</taxon>
        <taxon>Basidiomycota</taxon>
        <taxon>Agaricomycotina</taxon>
        <taxon>Agaricomycetes</taxon>
        <taxon>Agaricomycetidae</taxon>
        <taxon>Agaricales</taxon>
        <taxon>Marasmiineae</taxon>
        <taxon>Mycenaceae</taxon>
        <taxon>Roridomyces</taxon>
    </lineage>
</organism>
<dbReference type="EMBL" id="JARKIF010000023">
    <property type="protein sequence ID" value="KAJ7616037.1"/>
    <property type="molecule type" value="Genomic_DNA"/>
</dbReference>
<reference evidence="3" key="1">
    <citation type="submission" date="2023-03" db="EMBL/GenBank/DDBJ databases">
        <title>Massive genome expansion in bonnet fungi (Mycena s.s.) driven by repeated elements and novel gene families across ecological guilds.</title>
        <authorList>
            <consortium name="Lawrence Berkeley National Laboratory"/>
            <person name="Harder C.B."/>
            <person name="Miyauchi S."/>
            <person name="Viragh M."/>
            <person name="Kuo A."/>
            <person name="Thoen E."/>
            <person name="Andreopoulos B."/>
            <person name="Lu D."/>
            <person name="Skrede I."/>
            <person name="Drula E."/>
            <person name="Henrissat B."/>
            <person name="Morin E."/>
            <person name="Kohler A."/>
            <person name="Barry K."/>
            <person name="LaButti K."/>
            <person name="Morin E."/>
            <person name="Salamov A."/>
            <person name="Lipzen A."/>
            <person name="Mereny Z."/>
            <person name="Hegedus B."/>
            <person name="Baldrian P."/>
            <person name="Stursova M."/>
            <person name="Weitz H."/>
            <person name="Taylor A."/>
            <person name="Grigoriev I.V."/>
            <person name="Nagy L.G."/>
            <person name="Martin F."/>
            <person name="Kauserud H."/>
        </authorList>
    </citation>
    <scope>NUCLEOTIDE SEQUENCE</scope>
    <source>
        <strain evidence="3">9284</strain>
    </source>
</reference>
<dbReference type="Gene3D" id="3.40.50.300">
    <property type="entry name" value="P-loop containing nucleotide triphosphate hydrolases"/>
    <property type="match status" value="1"/>
</dbReference>
<proteinExistence type="predicted"/>
<dbReference type="PANTHER" id="PTHR10039">
    <property type="entry name" value="AMELOGENIN"/>
    <property type="match status" value="1"/>
</dbReference>